<dbReference type="Gene3D" id="3.20.20.390">
    <property type="entry name" value="FMN-linked oxidoreductases"/>
    <property type="match status" value="1"/>
</dbReference>
<keyword evidence="2" id="KW-0444">Lipid biosynthesis</keyword>
<dbReference type="NCBIfam" id="TIGR01768">
    <property type="entry name" value="GGGP-family"/>
    <property type="match status" value="1"/>
</dbReference>
<dbReference type="NCBIfam" id="NF003198">
    <property type="entry name" value="PRK04169.1-2"/>
    <property type="match status" value="1"/>
</dbReference>
<dbReference type="GO" id="GO:0005737">
    <property type="term" value="C:cytoplasm"/>
    <property type="evidence" value="ECO:0007669"/>
    <property type="project" value="InterPro"/>
</dbReference>
<protein>
    <recommendedName>
        <fullName evidence="1">phosphoglycerol geranylgeranyltransferase</fullName>
        <ecNumber evidence="1">2.5.1.41</ecNumber>
    </recommendedName>
</protein>
<dbReference type="EC" id="2.5.1.41" evidence="1"/>
<keyword evidence="7" id="KW-0594">Phospholipid biosynthesis</keyword>
<keyword evidence="3" id="KW-0808">Transferase</keyword>
<dbReference type="HAMAP" id="MF_00112">
    <property type="entry name" value="GGGP_HepGP_synthase"/>
    <property type="match status" value="1"/>
</dbReference>
<evidence type="ECO:0000256" key="2">
    <source>
        <dbReference type="ARBA" id="ARBA00022516"/>
    </source>
</evidence>
<evidence type="ECO:0000256" key="3">
    <source>
        <dbReference type="ARBA" id="ARBA00022679"/>
    </source>
</evidence>
<dbReference type="SUPFAM" id="SSF51395">
    <property type="entry name" value="FMN-linked oxidoreductases"/>
    <property type="match status" value="1"/>
</dbReference>
<comment type="catalytic activity">
    <reaction evidence="9">
        <text>sn-glycerol 1-phosphate + (2E,6E,10E)-geranylgeranyl diphosphate = sn-3-O-(geranylgeranyl)glycerol 1-phosphate + diphosphate</text>
        <dbReference type="Rhea" id="RHEA:23404"/>
        <dbReference type="ChEBI" id="CHEBI:33019"/>
        <dbReference type="ChEBI" id="CHEBI:57677"/>
        <dbReference type="ChEBI" id="CHEBI:57685"/>
        <dbReference type="ChEBI" id="CHEBI:58756"/>
        <dbReference type="EC" id="2.5.1.41"/>
    </reaction>
</comment>
<reference evidence="10" key="1">
    <citation type="submission" date="2013-08" db="EMBL/GenBank/DDBJ databases">
        <authorList>
            <person name="Mendez C."/>
            <person name="Richter M."/>
            <person name="Ferrer M."/>
            <person name="Sanchez J."/>
        </authorList>
    </citation>
    <scope>NUCLEOTIDE SEQUENCE</scope>
</reference>
<keyword evidence="6" id="KW-0443">Lipid metabolism</keyword>
<dbReference type="GO" id="GO:0006650">
    <property type="term" value="P:glycerophospholipid metabolic process"/>
    <property type="evidence" value="ECO:0007669"/>
    <property type="project" value="InterPro"/>
</dbReference>
<comment type="caution">
    <text evidence="10">The sequence shown here is derived from an EMBL/GenBank/DDBJ whole genome shotgun (WGS) entry which is preliminary data.</text>
</comment>
<sequence length="266" mass="28989">MVRMKQGRVELYINEALRSRGALLFGLIDPDDYKTEDEAIKTAKASVDGGVDVVLIGGSMSVQGETLDRITKGIKDQVDTPVILFPGNIGTLTSYADALYFMSLLNARNPYWITHAQMLAAPLIRKMHLEPLPVGYIVVHPGGTVGWVGDANLVPREKPKIAAALAMAGEYMGHRFILTDTGSNPRMQHAGPIPTEFVRMVKQAITVPYIVGGGIMTLNDLKNAYKYGADIVQIGTAFESIDDAKRKAKSFSKIVKEEGAKKLKTI</sequence>
<dbReference type="InterPro" id="IPR008205">
    <property type="entry name" value="GGGP_HepGP_synthase"/>
</dbReference>
<dbReference type="PANTHER" id="PTHR21235:SF22">
    <property type="entry name" value="GERANYLGERANYLGLYCERYL PHOSPHATE SYNTHASE"/>
    <property type="match status" value="1"/>
</dbReference>
<evidence type="ECO:0000256" key="8">
    <source>
        <dbReference type="ARBA" id="ARBA00023264"/>
    </source>
</evidence>
<dbReference type="AlphaFoldDB" id="T0YKW4"/>
<dbReference type="CDD" id="cd02812">
    <property type="entry name" value="PcrB_like"/>
    <property type="match status" value="1"/>
</dbReference>
<dbReference type="GO" id="GO:0000107">
    <property type="term" value="F:imidazoleglycerol-phosphate synthase activity"/>
    <property type="evidence" value="ECO:0007669"/>
    <property type="project" value="TreeGrafter"/>
</dbReference>
<dbReference type="InterPro" id="IPR050064">
    <property type="entry name" value="IGPS_HisA/HisF"/>
</dbReference>
<dbReference type="GO" id="GO:0008654">
    <property type="term" value="P:phospholipid biosynthetic process"/>
    <property type="evidence" value="ECO:0007669"/>
    <property type="project" value="UniProtKB-KW"/>
</dbReference>
<organism evidence="10">
    <name type="scientific">mine drainage metagenome</name>
    <dbReference type="NCBI Taxonomy" id="410659"/>
    <lineage>
        <taxon>unclassified sequences</taxon>
        <taxon>metagenomes</taxon>
        <taxon>ecological metagenomes</taxon>
    </lineage>
</organism>
<evidence type="ECO:0000256" key="5">
    <source>
        <dbReference type="ARBA" id="ARBA00022842"/>
    </source>
</evidence>
<dbReference type="Pfam" id="PF01884">
    <property type="entry name" value="PcrB"/>
    <property type="match status" value="1"/>
</dbReference>
<keyword evidence="8" id="KW-1208">Phospholipid metabolism</keyword>
<keyword evidence="4" id="KW-0479">Metal-binding</keyword>
<evidence type="ECO:0000256" key="4">
    <source>
        <dbReference type="ARBA" id="ARBA00022723"/>
    </source>
</evidence>
<proteinExistence type="inferred from homology"/>
<evidence type="ECO:0000256" key="9">
    <source>
        <dbReference type="ARBA" id="ARBA00047288"/>
    </source>
</evidence>
<evidence type="ECO:0000256" key="1">
    <source>
        <dbReference type="ARBA" id="ARBA00012676"/>
    </source>
</evidence>
<dbReference type="GO" id="GO:0000287">
    <property type="term" value="F:magnesium ion binding"/>
    <property type="evidence" value="ECO:0007669"/>
    <property type="project" value="InterPro"/>
</dbReference>
<dbReference type="NCBIfam" id="TIGR01769">
    <property type="entry name" value="GGGP"/>
    <property type="match status" value="1"/>
</dbReference>
<evidence type="ECO:0000256" key="6">
    <source>
        <dbReference type="ARBA" id="ARBA00023098"/>
    </source>
</evidence>
<dbReference type="PANTHER" id="PTHR21235">
    <property type="entry name" value="IMIDAZOLE GLYCEROL PHOSPHATE SYNTHASE SUBUNIT HISF/H IGP SYNTHASE SUBUNIT HISF/H"/>
    <property type="match status" value="1"/>
</dbReference>
<keyword evidence="5" id="KW-0460">Magnesium</keyword>
<accession>T0YKW4</accession>
<reference evidence="10" key="2">
    <citation type="journal article" date="2014" name="ISME J.">
        <title>Microbial stratification in low pH oxic and suboxic macroscopic growths along an acid mine drainage.</title>
        <authorList>
            <person name="Mendez-Garcia C."/>
            <person name="Mesa V."/>
            <person name="Sprenger R.R."/>
            <person name="Richter M."/>
            <person name="Diez M.S."/>
            <person name="Solano J."/>
            <person name="Bargiela R."/>
            <person name="Golyshina O.V."/>
            <person name="Manteca A."/>
            <person name="Ramos J.L."/>
            <person name="Gallego J.R."/>
            <person name="Llorente I."/>
            <person name="Martins Dos Santos V.A."/>
            <person name="Jensen O.N."/>
            <person name="Pelaez A.I."/>
            <person name="Sanchez J."/>
            <person name="Ferrer M."/>
        </authorList>
    </citation>
    <scope>NUCLEOTIDE SEQUENCE</scope>
</reference>
<dbReference type="GO" id="GO:0047294">
    <property type="term" value="F:phosphoglycerol geranylgeranyltransferase activity"/>
    <property type="evidence" value="ECO:0007669"/>
    <property type="project" value="UniProtKB-EC"/>
</dbReference>
<dbReference type="InterPro" id="IPR038597">
    <property type="entry name" value="GGGP/HepGP_synthase_sf"/>
</dbReference>
<dbReference type="EMBL" id="AUZZ01008859">
    <property type="protein sequence ID" value="EQD36066.1"/>
    <property type="molecule type" value="Genomic_DNA"/>
</dbReference>
<gene>
    <name evidence="10" type="ORF">B2A_12283</name>
</gene>
<name>T0YKW4_9ZZZZ</name>
<dbReference type="InterPro" id="IPR010946">
    <property type="entry name" value="GGGP_synth"/>
</dbReference>
<evidence type="ECO:0000256" key="7">
    <source>
        <dbReference type="ARBA" id="ARBA00023209"/>
    </source>
</evidence>
<evidence type="ECO:0000313" key="10">
    <source>
        <dbReference type="EMBL" id="EQD36066.1"/>
    </source>
</evidence>